<dbReference type="InterPro" id="IPR011032">
    <property type="entry name" value="GroES-like_sf"/>
</dbReference>
<reference evidence="2 3" key="1">
    <citation type="submission" date="2019-02" db="EMBL/GenBank/DDBJ databases">
        <title>Deep-cultivation of Planctomycetes and their phenomic and genomic characterization uncovers novel biology.</title>
        <authorList>
            <person name="Wiegand S."/>
            <person name="Jogler M."/>
            <person name="Boedeker C."/>
            <person name="Pinto D."/>
            <person name="Vollmers J."/>
            <person name="Rivas-Marin E."/>
            <person name="Kohn T."/>
            <person name="Peeters S.H."/>
            <person name="Heuer A."/>
            <person name="Rast P."/>
            <person name="Oberbeckmann S."/>
            <person name="Bunk B."/>
            <person name="Jeske O."/>
            <person name="Meyerdierks A."/>
            <person name="Storesund J.E."/>
            <person name="Kallscheuer N."/>
            <person name="Luecker S."/>
            <person name="Lage O.M."/>
            <person name="Pohl T."/>
            <person name="Merkel B.J."/>
            <person name="Hornburger P."/>
            <person name="Mueller R.-W."/>
            <person name="Bruemmer F."/>
            <person name="Labrenz M."/>
            <person name="Spormann A.M."/>
            <person name="Op Den Camp H."/>
            <person name="Overmann J."/>
            <person name="Amann R."/>
            <person name="Jetten M.S.M."/>
            <person name="Mascher T."/>
            <person name="Medema M.H."/>
            <person name="Devos D.P."/>
            <person name="Kaster A.-K."/>
            <person name="Ovreas L."/>
            <person name="Rohde M."/>
            <person name="Galperin M.Y."/>
            <person name="Jogler C."/>
        </authorList>
    </citation>
    <scope>NUCLEOTIDE SEQUENCE [LARGE SCALE GENOMIC DNA]</scope>
    <source>
        <strain evidence="2 3">V7</strain>
    </source>
</reference>
<proteinExistence type="predicted"/>
<protein>
    <submittedName>
        <fullName evidence="2">Alcohol dehydrogenase</fullName>
        <ecNumber evidence="2">1.1.1.1</ecNumber>
    </submittedName>
</protein>
<dbReference type="Gene3D" id="3.40.50.720">
    <property type="entry name" value="NAD(P)-binding Rossmann-like Domain"/>
    <property type="match status" value="1"/>
</dbReference>
<dbReference type="EC" id="1.1.1.1" evidence="2"/>
<dbReference type="SUPFAM" id="SSF51735">
    <property type="entry name" value="NAD(P)-binding Rossmann-fold domains"/>
    <property type="match status" value="1"/>
</dbReference>
<evidence type="ECO:0000259" key="1">
    <source>
        <dbReference type="SMART" id="SM00829"/>
    </source>
</evidence>
<name>A0A5C6FPL3_9PLAN</name>
<comment type="caution">
    <text evidence="2">The sequence shown here is derived from an EMBL/GenBank/DDBJ whole genome shotgun (WGS) entry which is preliminary data.</text>
</comment>
<evidence type="ECO:0000313" key="2">
    <source>
        <dbReference type="EMBL" id="TWU62446.1"/>
    </source>
</evidence>
<dbReference type="InterPro" id="IPR020843">
    <property type="entry name" value="ER"/>
</dbReference>
<dbReference type="Pfam" id="PF00107">
    <property type="entry name" value="ADH_zinc_N"/>
    <property type="match status" value="1"/>
</dbReference>
<accession>A0A5C6FPL3</accession>
<dbReference type="PANTHER" id="PTHR45033:SF3">
    <property type="entry name" value="DEHYDROGENASE, PUTATIVE (AFU_ORTHOLOGUE AFUA_2G13270)-RELATED"/>
    <property type="match status" value="1"/>
</dbReference>
<dbReference type="InterPro" id="IPR013149">
    <property type="entry name" value="ADH-like_C"/>
</dbReference>
<dbReference type="InterPro" id="IPR036291">
    <property type="entry name" value="NAD(P)-bd_dom_sf"/>
</dbReference>
<feature type="domain" description="Enoyl reductase (ER)" evidence="1">
    <location>
        <begin position="27"/>
        <end position="349"/>
    </location>
</feature>
<dbReference type="EMBL" id="SJPZ01000002">
    <property type="protein sequence ID" value="TWU62446.1"/>
    <property type="molecule type" value="Genomic_DNA"/>
</dbReference>
<dbReference type="SMART" id="SM00829">
    <property type="entry name" value="PKS_ER"/>
    <property type="match status" value="1"/>
</dbReference>
<dbReference type="InterPro" id="IPR052711">
    <property type="entry name" value="Zinc_ADH-like"/>
</dbReference>
<sequence>MRQVPCRGTLPNRDRHDDSKMKALVLHQLQTPLTLQERPDLDPPADGVVVCVKAASLNRRDHWITQGMYPGIQLPVVLGSDASGVVIKTGARVGNYWQNRAVIINPGQQWGDNPAFQADDFHITGMPSDGAFATQMVVPVSQLHEKPLHLDWRQASALPLSGVTAFRALFTQGKAEKGSRVLITGIGGGVASFALQFAVAAGAEAWVTSSSPLKIDQAIALGANGGFNYKDDAWPQRAIQDAGQFDLIIDGAGGPGYADLLKVAASGGTIVSYGATTGAPDKLDLFKVFWKQLRLQGSTMGSPTDFENMIAFVERHQIVPVIDEVCPLEEGNLALERMQSSRQFGKIVLSMDPGVDATL</sequence>
<dbReference type="Pfam" id="PF08240">
    <property type="entry name" value="ADH_N"/>
    <property type="match status" value="1"/>
</dbReference>
<dbReference type="Gene3D" id="3.90.180.10">
    <property type="entry name" value="Medium-chain alcohol dehydrogenases, catalytic domain"/>
    <property type="match status" value="1"/>
</dbReference>
<dbReference type="AlphaFoldDB" id="A0A5C6FPL3"/>
<keyword evidence="2" id="KW-0560">Oxidoreductase</keyword>
<evidence type="ECO:0000313" key="3">
    <source>
        <dbReference type="Proteomes" id="UP000316476"/>
    </source>
</evidence>
<dbReference type="GO" id="GO:0004022">
    <property type="term" value="F:alcohol dehydrogenase (NAD+) activity"/>
    <property type="evidence" value="ECO:0007669"/>
    <property type="project" value="UniProtKB-EC"/>
</dbReference>
<gene>
    <name evidence="2" type="primary">adh</name>
    <name evidence="2" type="ORF">V7x_41810</name>
</gene>
<dbReference type="SUPFAM" id="SSF50129">
    <property type="entry name" value="GroES-like"/>
    <property type="match status" value="1"/>
</dbReference>
<dbReference type="Proteomes" id="UP000316476">
    <property type="component" value="Unassembled WGS sequence"/>
</dbReference>
<dbReference type="PANTHER" id="PTHR45033">
    <property type="match status" value="1"/>
</dbReference>
<organism evidence="2 3">
    <name type="scientific">Crateriforma conspicua</name>
    <dbReference type="NCBI Taxonomy" id="2527996"/>
    <lineage>
        <taxon>Bacteria</taxon>
        <taxon>Pseudomonadati</taxon>
        <taxon>Planctomycetota</taxon>
        <taxon>Planctomycetia</taxon>
        <taxon>Planctomycetales</taxon>
        <taxon>Planctomycetaceae</taxon>
        <taxon>Crateriforma</taxon>
    </lineage>
</organism>
<dbReference type="InterPro" id="IPR013154">
    <property type="entry name" value="ADH-like_N"/>
</dbReference>